<reference evidence="1 2" key="1">
    <citation type="submission" date="2019-06" db="EMBL/GenBank/DDBJ databases">
        <title>WGS assembly of Gossypium darwinii.</title>
        <authorList>
            <person name="Chen Z.J."/>
            <person name="Sreedasyam A."/>
            <person name="Ando A."/>
            <person name="Song Q."/>
            <person name="De L."/>
            <person name="Hulse-Kemp A."/>
            <person name="Ding M."/>
            <person name="Ye W."/>
            <person name="Kirkbride R."/>
            <person name="Jenkins J."/>
            <person name="Plott C."/>
            <person name="Lovell J."/>
            <person name="Lin Y.-M."/>
            <person name="Vaughn R."/>
            <person name="Liu B."/>
            <person name="Li W."/>
            <person name="Simpson S."/>
            <person name="Scheffler B."/>
            <person name="Saski C."/>
            <person name="Grover C."/>
            <person name="Hu G."/>
            <person name="Conover J."/>
            <person name="Carlson J."/>
            <person name="Shu S."/>
            <person name="Boston L."/>
            <person name="Williams M."/>
            <person name="Peterson D."/>
            <person name="Mcgee K."/>
            <person name="Jones D."/>
            <person name="Wendel J."/>
            <person name="Stelly D."/>
            <person name="Grimwood J."/>
            <person name="Schmutz J."/>
        </authorList>
    </citation>
    <scope>NUCLEOTIDE SEQUENCE [LARGE SCALE GENOMIC DNA]</scope>
    <source>
        <strain evidence="1">1808015.09</strain>
    </source>
</reference>
<evidence type="ECO:0000313" key="2">
    <source>
        <dbReference type="Proteomes" id="UP000323506"/>
    </source>
</evidence>
<dbReference type="AlphaFoldDB" id="A0A5D2BK13"/>
<organism evidence="1 2">
    <name type="scientific">Gossypium darwinii</name>
    <name type="common">Darwin's cotton</name>
    <name type="synonym">Gossypium barbadense var. darwinii</name>
    <dbReference type="NCBI Taxonomy" id="34276"/>
    <lineage>
        <taxon>Eukaryota</taxon>
        <taxon>Viridiplantae</taxon>
        <taxon>Streptophyta</taxon>
        <taxon>Embryophyta</taxon>
        <taxon>Tracheophyta</taxon>
        <taxon>Spermatophyta</taxon>
        <taxon>Magnoliopsida</taxon>
        <taxon>eudicotyledons</taxon>
        <taxon>Gunneridae</taxon>
        <taxon>Pentapetalae</taxon>
        <taxon>rosids</taxon>
        <taxon>malvids</taxon>
        <taxon>Malvales</taxon>
        <taxon>Malvaceae</taxon>
        <taxon>Malvoideae</taxon>
        <taxon>Gossypium</taxon>
    </lineage>
</organism>
<name>A0A5D2BK13_GOSDA</name>
<sequence>MNLRTSPIWVLTKIPGNWDWPKYEEEKKIPFQAINEGVMQSYDGRLNIGNESAMQMQLYESDTIILPLCLHAKRWGLGKNGKATTEWGPSPSSRVLLLPDSRMQFWLSCPASLHHIFYVFLFYIYIKVSLVSIFVPTLA</sequence>
<evidence type="ECO:0000313" key="1">
    <source>
        <dbReference type="EMBL" id="TYG56645.1"/>
    </source>
</evidence>
<keyword evidence="2" id="KW-1185">Reference proteome</keyword>
<proteinExistence type="predicted"/>
<gene>
    <name evidence="1" type="ORF">ES288_D08G080300v1</name>
</gene>
<dbReference type="Proteomes" id="UP000323506">
    <property type="component" value="Chromosome D08"/>
</dbReference>
<dbReference type="EMBL" id="CM017708">
    <property type="protein sequence ID" value="TYG56645.1"/>
    <property type="molecule type" value="Genomic_DNA"/>
</dbReference>
<accession>A0A5D2BK13</accession>
<protein>
    <submittedName>
        <fullName evidence="1">Uncharacterized protein</fullName>
    </submittedName>
</protein>